<feature type="transmembrane region" description="Helical" evidence="6">
    <location>
        <begin position="210"/>
        <end position="229"/>
    </location>
</feature>
<dbReference type="PANTHER" id="PTHR30482:SF17">
    <property type="entry name" value="ABC TRANSPORTER ATP-BINDING PROTEIN"/>
    <property type="match status" value="1"/>
</dbReference>
<feature type="transmembrane region" description="Helical" evidence="6">
    <location>
        <begin position="244"/>
        <end position="269"/>
    </location>
</feature>
<dbReference type="GO" id="GO:0005886">
    <property type="term" value="C:plasma membrane"/>
    <property type="evidence" value="ECO:0007669"/>
    <property type="project" value="UniProtKB-SubCell"/>
</dbReference>
<feature type="transmembrane region" description="Helical" evidence="6">
    <location>
        <begin position="7"/>
        <end position="23"/>
    </location>
</feature>
<feature type="transmembrane region" description="Helical" evidence="6">
    <location>
        <begin position="157"/>
        <end position="177"/>
    </location>
</feature>
<keyword evidence="8" id="KW-1185">Reference proteome</keyword>
<feature type="transmembrane region" description="Helical" evidence="6">
    <location>
        <begin position="59"/>
        <end position="75"/>
    </location>
</feature>
<dbReference type="STRING" id="1232683.ADIMK_1202"/>
<dbReference type="eggNOG" id="COG4177">
    <property type="taxonomic scope" value="Bacteria"/>
</dbReference>
<keyword evidence="3 6" id="KW-0812">Transmembrane</keyword>
<keyword evidence="4 6" id="KW-1133">Transmembrane helix</keyword>
<dbReference type="EMBL" id="JMQN01000015">
    <property type="protein sequence ID" value="KEA64749.1"/>
    <property type="molecule type" value="Genomic_DNA"/>
</dbReference>
<dbReference type="InterPro" id="IPR001851">
    <property type="entry name" value="ABC_transp_permease"/>
</dbReference>
<evidence type="ECO:0000256" key="3">
    <source>
        <dbReference type="ARBA" id="ARBA00022692"/>
    </source>
</evidence>
<dbReference type="Pfam" id="PF02653">
    <property type="entry name" value="BPD_transp_2"/>
    <property type="match status" value="1"/>
</dbReference>
<dbReference type="RefSeq" id="WP_036184934.1">
    <property type="nucleotide sequence ID" value="NZ_JMQN01000015.1"/>
</dbReference>
<organism evidence="7 8">
    <name type="scientific">Marinobacterium lacunae</name>
    <dbReference type="NCBI Taxonomy" id="1232683"/>
    <lineage>
        <taxon>Bacteria</taxon>
        <taxon>Pseudomonadati</taxon>
        <taxon>Pseudomonadota</taxon>
        <taxon>Gammaproteobacteria</taxon>
        <taxon>Oceanospirillales</taxon>
        <taxon>Oceanospirillaceae</taxon>
        <taxon>Marinobacterium</taxon>
    </lineage>
</organism>
<feature type="transmembrane region" description="Helical" evidence="6">
    <location>
        <begin position="81"/>
        <end position="101"/>
    </location>
</feature>
<name>A0A081G1U4_9GAMM</name>
<dbReference type="OrthoDB" id="9804361at2"/>
<dbReference type="GO" id="GO:0015658">
    <property type="term" value="F:branched-chain amino acid transmembrane transporter activity"/>
    <property type="evidence" value="ECO:0007669"/>
    <property type="project" value="InterPro"/>
</dbReference>
<accession>A0A081G1U4</accession>
<evidence type="ECO:0000313" key="7">
    <source>
        <dbReference type="EMBL" id="KEA64749.1"/>
    </source>
</evidence>
<evidence type="ECO:0000256" key="5">
    <source>
        <dbReference type="ARBA" id="ARBA00023136"/>
    </source>
</evidence>
<dbReference type="AlphaFoldDB" id="A0A081G1U4"/>
<evidence type="ECO:0000256" key="1">
    <source>
        <dbReference type="ARBA" id="ARBA00004429"/>
    </source>
</evidence>
<feature type="transmembrane region" description="Helical" evidence="6">
    <location>
        <begin position="108"/>
        <end position="125"/>
    </location>
</feature>
<feature type="transmembrane region" description="Helical" evidence="6">
    <location>
        <begin position="29"/>
        <end position="47"/>
    </location>
</feature>
<evidence type="ECO:0000256" key="2">
    <source>
        <dbReference type="ARBA" id="ARBA00022475"/>
    </source>
</evidence>
<protein>
    <submittedName>
        <fullName evidence="7">Branched-chain amino acid transport system permease protein LivM</fullName>
    </submittedName>
</protein>
<comment type="caution">
    <text evidence="7">The sequence shown here is derived from an EMBL/GenBank/DDBJ whole genome shotgun (WGS) entry which is preliminary data.</text>
</comment>
<feature type="transmembrane region" description="Helical" evidence="6">
    <location>
        <begin position="281"/>
        <end position="304"/>
    </location>
</feature>
<dbReference type="InterPro" id="IPR043428">
    <property type="entry name" value="LivM-like"/>
</dbReference>
<dbReference type="Proteomes" id="UP000028252">
    <property type="component" value="Unassembled WGS sequence"/>
</dbReference>
<gene>
    <name evidence="7" type="ORF">ADIMK_1202</name>
</gene>
<evidence type="ECO:0000256" key="4">
    <source>
        <dbReference type="ARBA" id="ARBA00022989"/>
    </source>
</evidence>
<evidence type="ECO:0000313" key="8">
    <source>
        <dbReference type="Proteomes" id="UP000028252"/>
    </source>
</evidence>
<sequence>MQTKSILLLIGGALGLFVLGLLVPEWLSYLMIIAMGKGIVVLGVVLLMRAGLVSFGQGLYYCIGAYVAGTLTQFAGISDVLLILLASIAASVLVAALVGLLLCRYRGIFFAMFSMAFSMILYGLLVRSSVLGSTDGFNVLRPSLLGWVPSDDASSDLVLAVAVVMVMILGSLMWLYFRSLSGYAGEAVRENEIRVEYLGTSVFRIIYTKYLIAAALAGIGGTVTALVSGHVDPEMAYWTTSGEFVFIALMGGTSHVAAPMVGAGLFELLRTYAFAIAPYTWQMILGSTLLLIIIFLPSGLWSLVSRFSRQARG</sequence>
<dbReference type="PATRIC" id="fig|1232683.4.peg.1192"/>
<dbReference type="CDD" id="cd06581">
    <property type="entry name" value="TM_PBP1_LivM_like"/>
    <property type="match status" value="1"/>
</dbReference>
<evidence type="ECO:0000256" key="6">
    <source>
        <dbReference type="SAM" id="Phobius"/>
    </source>
</evidence>
<comment type="subcellular location">
    <subcellularLocation>
        <location evidence="1">Cell inner membrane</location>
        <topology evidence="1">Multi-pass membrane protein</topology>
    </subcellularLocation>
</comment>
<keyword evidence="2" id="KW-1003">Cell membrane</keyword>
<keyword evidence="5 6" id="KW-0472">Membrane</keyword>
<reference evidence="7 8" key="1">
    <citation type="submission" date="2014-04" db="EMBL/GenBank/DDBJ databases">
        <title>Marinobacterium kochiensis sp. nov., isolated from sediment sample collected from Kochi backwaters in Kerala, India.</title>
        <authorList>
            <person name="Singh A."/>
            <person name="Pinnaka A.K."/>
        </authorList>
    </citation>
    <scope>NUCLEOTIDE SEQUENCE [LARGE SCALE GENOMIC DNA]</scope>
    <source>
        <strain evidence="7 8">AK27</strain>
    </source>
</reference>
<proteinExistence type="predicted"/>
<dbReference type="PANTHER" id="PTHR30482">
    <property type="entry name" value="HIGH-AFFINITY BRANCHED-CHAIN AMINO ACID TRANSPORT SYSTEM PERMEASE"/>
    <property type="match status" value="1"/>
</dbReference>